<feature type="signal peptide" evidence="2">
    <location>
        <begin position="1"/>
        <end position="21"/>
    </location>
</feature>
<dbReference type="RefSeq" id="WP_075621962.1">
    <property type="nucleotide sequence ID" value="NZ_CP015607.1"/>
</dbReference>
<name>A0A1L6ZGH4_BACIA</name>
<proteinExistence type="predicted"/>
<organism evidence="4 5">
    <name type="scientific">Bacillus safensis</name>
    <dbReference type="NCBI Taxonomy" id="561879"/>
    <lineage>
        <taxon>Bacteria</taxon>
        <taxon>Bacillati</taxon>
        <taxon>Bacillota</taxon>
        <taxon>Bacilli</taxon>
        <taxon>Bacillales</taxon>
        <taxon>Bacillaceae</taxon>
        <taxon>Bacillus</taxon>
    </lineage>
</organism>
<evidence type="ECO:0000256" key="2">
    <source>
        <dbReference type="SAM" id="SignalP"/>
    </source>
</evidence>
<feature type="domain" description="YtkA-like" evidence="3">
    <location>
        <begin position="33"/>
        <end position="111"/>
    </location>
</feature>
<feature type="region of interest" description="Disordered" evidence="1">
    <location>
        <begin position="126"/>
        <end position="145"/>
    </location>
</feature>
<dbReference type="PROSITE" id="PS51257">
    <property type="entry name" value="PROKAR_LIPOPROTEIN"/>
    <property type="match status" value="1"/>
</dbReference>
<feature type="chain" id="PRO_5038545556" description="YtkA-like domain-containing protein" evidence="2">
    <location>
        <begin position="22"/>
        <end position="145"/>
    </location>
</feature>
<dbReference type="InterPro" id="IPR032693">
    <property type="entry name" value="YtkA-like_dom"/>
</dbReference>
<evidence type="ECO:0000259" key="3">
    <source>
        <dbReference type="Pfam" id="PF13115"/>
    </source>
</evidence>
<dbReference type="AlphaFoldDB" id="A0A1L6ZGH4"/>
<accession>A0A1L6ZGH4</accession>
<protein>
    <recommendedName>
        <fullName evidence="3">YtkA-like domain-containing protein</fullName>
    </recommendedName>
</protein>
<reference evidence="4 5" key="1">
    <citation type="submission" date="2016-05" db="EMBL/GenBank/DDBJ databases">
        <title>Complete Genome and Methylome Analysis of Psychrotrophic Bacterial Isolates from Antarctic Lake Untersee.</title>
        <authorList>
            <person name="Fomenkov A."/>
            <person name="Akimov V.N."/>
            <person name="Vasilyeva L.V."/>
            <person name="Andersen D."/>
            <person name="Vincze T."/>
            <person name="Roberts R.J."/>
        </authorList>
    </citation>
    <scope>NUCLEOTIDE SEQUENCE [LARGE SCALE GENOMIC DNA]</scope>
    <source>
        <strain evidence="4 5">U14-5</strain>
    </source>
</reference>
<dbReference type="EMBL" id="CP015607">
    <property type="protein sequence ID" value="APT45582.1"/>
    <property type="molecule type" value="Genomic_DNA"/>
</dbReference>
<gene>
    <name evidence="4" type="ORF">BSA145_06540</name>
</gene>
<keyword evidence="2" id="KW-0732">Signal</keyword>
<sequence length="145" mass="16079">MRKMLGMLLMLTLLSACGNSAANSGKGEVPELLEVKLTGPEQVEKNESVIVKAAVTYGDTPVDDADDVQFEVWKDGDKDNSKMIQPKKENKGEYELHTAFKKDGLYIIQVHVTAKQQHNMPKTNIHVGEVKKESSTTAEEETSHH</sequence>
<evidence type="ECO:0000256" key="1">
    <source>
        <dbReference type="SAM" id="MobiDB-lite"/>
    </source>
</evidence>
<evidence type="ECO:0000313" key="5">
    <source>
        <dbReference type="Proteomes" id="UP000185426"/>
    </source>
</evidence>
<dbReference type="Proteomes" id="UP000185426">
    <property type="component" value="Chromosome"/>
</dbReference>
<evidence type="ECO:0000313" key="4">
    <source>
        <dbReference type="EMBL" id="APT45582.1"/>
    </source>
</evidence>
<dbReference type="Pfam" id="PF13115">
    <property type="entry name" value="YtkA"/>
    <property type="match status" value="1"/>
</dbReference>